<reference evidence="3 4" key="1">
    <citation type="submission" date="2024-02" db="EMBL/GenBank/DDBJ databases">
        <title>Chromosome-scale genome assembly of the rough periwinkle Littorina saxatilis.</title>
        <authorList>
            <person name="De Jode A."/>
            <person name="Faria R."/>
            <person name="Formenti G."/>
            <person name="Sims Y."/>
            <person name="Smith T.P."/>
            <person name="Tracey A."/>
            <person name="Wood J.M.D."/>
            <person name="Zagrodzka Z.B."/>
            <person name="Johannesson K."/>
            <person name="Butlin R.K."/>
            <person name="Leder E.H."/>
        </authorList>
    </citation>
    <scope>NUCLEOTIDE SEQUENCE [LARGE SCALE GENOMIC DNA]</scope>
    <source>
        <strain evidence="3">Snail1</strain>
        <tissue evidence="3">Muscle</tissue>
    </source>
</reference>
<protein>
    <recommendedName>
        <fullName evidence="5">SOUL heme-binding protein</fullName>
    </recommendedName>
</protein>
<gene>
    <name evidence="3" type="ORF">V1264_001382</name>
</gene>
<name>A0AAN9GQU4_9CAEN</name>
<keyword evidence="4" id="KW-1185">Reference proteome</keyword>
<comment type="caution">
    <text evidence="3">The sequence shown here is derived from an EMBL/GenBank/DDBJ whole genome shotgun (WGS) entry which is preliminary data.</text>
</comment>
<evidence type="ECO:0000256" key="2">
    <source>
        <dbReference type="SAM" id="SignalP"/>
    </source>
</evidence>
<sequence>MQTAVIFLLACLPFFVLGQQPPCGNRDCPSYTRTQLNVTGGYEVRRYDPSQWVVTSAPGRSFRRLFRYIGGFNDQGAKISMTVPVLRAQRASGSTMMFYLPNTIVPPTPTNPDVQLLDIPVKEFYVRVFNTNSKPQPTKYQQELQALKTAVDGQYNDTVSYTAGYHSPWHTGVRQNEVWLEKL</sequence>
<evidence type="ECO:0000313" key="4">
    <source>
        <dbReference type="Proteomes" id="UP001374579"/>
    </source>
</evidence>
<keyword evidence="2" id="KW-0732">Signal</keyword>
<dbReference type="SUPFAM" id="SSF55136">
    <property type="entry name" value="Probable bacterial effector-binding domain"/>
    <property type="match status" value="1"/>
</dbReference>
<dbReference type="Proteomes" id="UP001374579">
    <property type="component" value="Unassembled WGS sequence"/>
</dbReference>
<organism evidence="3 4">
    <name type="scientific">Littorina saxatilis</name>
    <dbReference type="NCBI Taxonomy" id="31220"/>
    <lineage>
        <taxon>Eukaryota</taxon>
        <taxon>Metazoa</taxon>
        <taxon>Spiralia</taxon>
        <taxon>Lophotrochozoa</taxon>
        <taxon>Mollusca</taxon>
        <taxon>Gastropoda</taxon>
        <taxon>Caenogastropoda</taxon>
        <taxon>Littorinimorpha</taxon>
        <taxon>Littorinoidea</taxon>
        <taxon>Littorinidae</taxon>
        <taxon>Littorina</taxon>
    </lineage>
</organism>
<evidence type="ECO:0008006" key="5">
    <source>
        <dbReference type="Google" id="ProtNLM"/>
    </source>
</evidence>
<dbReference type="InterPro" id="IPR011256">
    <property type="entry name" value="Reg_factor_effector_dom_sf"/>
</dbReference>
<dbReference type="PANTHER" id="PTHR11220:SF1">
    <property type="entry name" value="HEME-BINDING PROTEIN 2"/>
    <property type="match status" value="1"/>
</dbReference>
<dbReference type="Pfam" id="PF04832">
    <property type="entry name" value="SOUL"/>
    <property type="match status" value="1"/>
</dbReference>
<accession>A0AAN9GQU4</accession>
<evidence type="ECO:0000313" key="3">
    <source>
        <dbReference type="EMBL" id="KAK7115535.1"/>
    </source>
</evidence>
<feature type="chain" id="PRO_5042840841" description="SOUL heme-binding protein" evidence="2">
    <location>
        <begin position="19"/>
        <end position="183"/>
    </location>
</feature>
<feature type="signal peptide" evidence="2">
    <location>
        <begin position="1"/>
        <end position="18"/>
    </location>
</feature>
<dbReference type="InterPro" id="IPR006917">
    <property type="entry name" value="SOUL_heme-bd"/>
</dbReference>
<dbReference type="AlphaFoldDB" id="A0AAN9GQU4"/>
<dbReference type="EMBL" id="JBAMIC010000001">
    <property type="protein sequence ID" value="KAK7115535.1"/>
    <property type="molecule type" value="Genomic_DNA"/>
</dbReference>
<proteinExistence type="inferred from homology"/>
<evidence type="ECO:0000256" key="1">
    <source>
        <dbReference type="ARBA" id="ARBA00009817"/>
    </source>
</evidence>
<dbReference type="Gene3D" id="3.20.80.10">
    <property type="entry name" value="Regulatory factor, effector binding domain"/>
    <property type="match status" value="1"/>
</dbReference>
<comment type="similarity">
    <text evidence="1">Belongs to the HEBP family.</text>
</comment>
<dbReference type="PANTHER" id="PTHR11220">
    <property type="entry name" value="HEME-BINDING PROTEIN-RELATED"/>
    <property type="match status" value="1"/>
</dbReference>